<evidence type="ECO:0000256" key="6">
    <source>
        <dbReference type="ARBA" id="ARBA00022979"/>
    </source>
</evidence>
<keyword evidence="10 15" id="KW-0472">Membrane</keyword>
<feature type="transmembrane region" description="Helical" evidence="15">
    <location>
        <begin position="173"/>
        <end position="196"/>
    </location>
</feature>
<evidence type="ECO:0000313" key="16">
    <source>
        <dbReference type="EMBL" id="KAH9376725.1"/>
    </source>
</evidence>
<evidence type="ECO:0000256" key="14">
    <source>
        <dbReference type="SAM" id="MobiDB-lite"/>
    </source>
</evidence>
<keyword evidence="11" id="KW-0325">Glycoprotein</keyword>
<accession>A0A9J6GMA1</accession>
<comment type="subcellular location">
    <subcellularLocation>
        <location evidence="1">Membrane</location>
        <topology evidence="1">Multi-pass membrane protein</topology>
    </subcellularLocation>
</comment>
<evidence type="ECO:0000256" key="13">
    <source>
        <dbReference type="RuleBase" id="RU362091"/>
    </source>
</evidence>
<sequence length="390" mass="41566">MVSATGLQPRRLSANAGGKPAEPSLTSTPTHRVSSTGSPRPFFLSDAFPTVTQTTDYVSPGFLSVDQSSPTSKYETADASTVAASRATSTTESIADTPDPCSSKRPSSVTTSSGGASPRLHRRGKRKKPGRHKHPDESVKPSSEPPIAAEDPKDRAPDMPVARDPGPGSRTRMAINAVSLVTVLSYYALVLFLGVWSGRRARSRRPSIAASKLESADLQSNKDAAGYLVMQLFVANRHIPLFLGALTMTATWFGGGYLNGTAEAVYHKGILHCYAPIGYAFSLIIGGVFFAEKMRETNPVTMLDPLQSHYGRWVGSLLCLPAVCGEVFWSAAVLAALGDTARVIMEVDSQFFTIASAMVVFFYTSLGGLYATTYTDILQLGTAAVFLASP</sequence>
<dbReference type="PROSITE" id="PS50283">
    <property type="entry name" value="NA_SOLUT_SYMP_3"/>
    <property type="match status" value="1"/>
</dbReference>
<feature type="compositionally biased region" description="Polar residues" evidence="14">
    <location>
        <begin position="65"/>
        <end position="74"/>
    </location>
</feature>
<dbReference type="InterPro" id="IPR052244">
    <property type="entry name" value="Choline_transporter"/>
</dbReference>
<dbReference type="GO" id="GO:0005307">
    <property type="term" value="F:choline:sodium symporter activity"/>
    <property type="evidence" value="ECO:0007669"/>
    <property type="project" value="TreeGrafter"/>
</dbReference>
<feature type="transmembrane region" description="Helical" evidence="15">
    <location>
        <begin position="349"/>
        <end position="371"/>
    </location>
</feature>
<evidence type="ECO:0000256" key="2">
    <source>
        <dbReference type="ARBA" id="ARBA00006434"/>
    </source>
</evidence>
<dbReference type="GO" id="GO:0008292">
    <property type="term" value="P:acetylcholine biosynthetic process"/>
    <property type="evidence" value="ECO:0007669"/>
    <property type="project" value="TreeGrafter"/>
</dbReference>
<keyword evidence="6" id="KW-0530">Neurotransmitter biosynthesis</keyword>
<dbReference type="InterPro" id="IPR001734">
    <property type="entry name" value="Na/solute_symporter"/>
</dbReference>
<evidence type="ECO:0000256" key="9">
    <source>
        <dbReference type="ARBA" id="ARBA00023065"/>
    </source>
</evidence>
<feature type="region of interest" description="Disordered" evidence="14">
    <location>
        <begin position="60"/>
        <end position="171"/>
    </location>
</feature>
<evidence type="ECO:0000256" key="1">
    <source>
        <dbReference type="ARBA" id="ARBA00004141"/>
    </source>
</evidence>
<keyword evidence="12" id="KW-0739">Sodium transport</keyword>
<proteinExistence type="inferred from homology"/>
<feature type="transmembrane region" description="Helical" evidence="15">
    <location>
        <begin position="239"/>
        <end position="257"/>
    </location>
</feature>
<keyword evidence="7 15" id="KW-1133">Transmembrane helix</keyword>
<keyword evidence="17" id="KW-1185">Reference proteome</keyword>
<feature type="transmembrane region" description="Helical" evidence="15">
    <location>
        <begin position="313"/>
        <end position="337"/>
    </location>
</feature>
<evidence type="ECO:0000256" key="15">
    <source>
        <dbReference type="SAM" id="Phobius"/>
    </source>
</evidence>
<protein>
    <submittedName>
        <fullName evidence="16">Uncharacterized protein</fullName>
    </submittedName>
</protein>
<keyword evidence="9" id="KW-0406">Ion transport</keyword>
<dbReference type="VEuPathDB" id="VectorBase:HLOH_047873"/>
<dbReference type="PANTHER" id="PTHR45897">
    <property type="entry name" value="HIGH-AFFINITY CHOLINE TRANSPORTER 1"/>
    <property type="match status" value="1"/>
</dbReference>
<evidence type="ECO:0000256" key="4">
    <source>
        <dbReference type="ARBA" id="ARBA00022692"/>
    </source>
</evidence>
<evidence type="ECO:0000256" key="3">
    <source>
        <dbReference type="ARBA" id="ARBA00022448"/>
    </source>
</evidence>
<feature type="compositionally biased region" description="Basic residues" evidence="14">
    <location>
        <begin position="119"/>
        <end position="133"/>
    </location>
</feature>
<feature type="transmembrane region" description="Helical" evidence="15">
    <location>
        <begin position="269"/>
        <end position="292"/>
    </location>
</feature>
<reference evidence="16 17" key="1">
    <citation type="journal article" date="2020" name="Cell">
        <title>Large-Scale Comparative Analyses of Tick Genomes Elucidate Their Genetic Diversity and Vector Capacities.</title>
        <authorList>
            <consortium name="Tick Genome and Microbiome Consortium (TIGMIC)"/>
            <person name="Jia N."/>
            <person name="Wang J."/>
            <person name="Shi W."/>
            <person name="Du L."/>
            <person name="Sun Y."/>
            <person name="Zhan W."/>
            <person name="Jiang J.F."/>
            <person name="Wang Q."/>
            <person name="Zhang B."/>
            <person name="Ji P."/>
            <person name="Bell-Sakyi L."/>
            <person name="Cui X.M."/>
            <person name="Yuan T.T."/>
            <person name="Jiang B.G."/>
            <person name="Yang W.F."/>
            <person name="Lam T.T."/>
            <person name="Chang Q.C."/>
            <person name="Ding S.J."/>
            <person name="Wang X.J."/>
            <person name="Zhu J.G."/>
            <person name="Ruan X.D."/>
            <person name="Zhao L."/>
            <person name="Wei J.T."/>
            <person name="Ye R.Z."/>
            <person name="Que T.C."/>
            <person name="Du C.H."/>
            <person name="Zhou Y.H."/>
            <person name="Cheng J.X."/>
            <person name="Dai P.F."/>
            <person name="Guo W.B."/>
            <person name="Han X.H."/>
            <person name="Huang E.J."/>
            <person name="Li L.F."/>
            <person name="Wei W."/>
            <person name="Gao Y.C."/>
            <person name="Liu J.Z."/>
            <person name="Shao H.Z."/>
            <person name="Wang X."/>
            <person name="Wang C.C."/>
            <person name="Yang T.C."/>
            <person name="Huo Q.B."/>
            <person name="Li W."/>
            <person name="Chen H.Y."/>
            <person name="Chen S.E."/>
            <person name="Zhou L.G."/>
            <person name="Ni X.B."/>
            <person name="Tian J.H."/>
            <person name="Sheng Y."/>
            <person name="Liu T."/>
            <person name="Pan Y.S."/>
            <person name="Xia L.Y."/>
            <person name="Li J."/>
            <person name="Zhao F."/>
            <person name="Cao W.C."/>
        </authorList>
    </citation>
    <scope>NUCLEOTIDE SEQUENCE [LARGE SCALE GENOMIC DNA]</scope>
    <source>
        <strain evidence="16">HaeL-2018</strain>
    </source>
</reference>
<keyword evidence="3" id="KW-0813">Transport</keyword>
<dbReference type="AlphaFoldDB" id="A0A9J6GMA1"/>
<feature type="compositionally biased region" description="Polar residues" evidence="14">
    <location>
        <begin position="24"/>
        <end position="38"/>
    </location>
</feature>
<evidence type="ECO:0000256" key="7">
    <source>
        <dbReference type="ARBA" id="ARBA00022989"/>
    </source>
</evidence>
<organism evidence="16 17">
    <name type="scientific">Haemaphysalis longicornis</name>
    <name type="common">Bush tick</name>
    <dbReference type="NCBI Taxonomy" id="44386"/>
    <lineage>
        <taxon>Eukaryota</taxon>
        <taxon>Metazoa</taxon>
        <taxon>Ecdysozoa</taxon>
        <taxon>Arthropoda</taxon>
        <taxon>Chelicerata</taxon>
        <taxon>Arachnida</taxon>
        <taxon>Acari</taxon>
        <taxon>Parasitiformes</taxon>
        <taxon>Ixodida</taxon>
        <taxon>Ixodoidea</taxon>
        <taxon>Ixodidae</taxon>
        <taxon>Haemaphysalinae</taxon>
        <taxon>Haemaphysalis</taxon>
    </lineage>
</organism>
<evidence type="ECO:0000256" key="11">
    <source>
        <dbReference type="ARBA" id="ARBA00023180"/>
    </source>
</evidence>
<evidence type="ECO:0000256" key="12">
    <source>
        <dbReference type="ARBA" id="ARBA00023201"/>
    </source>
</evidence>
<evidence type="ECO:0000313" key="17">
    <source>
        <dbReference type="Proteomes" id="UP000821853"/>
    </source>
</evidence>
<dbReference type="OrthoDB" id="546820at2759"/>
<keyword evidence="5" id="KW-0769">Symport</keyword>
<dbReference type="Proteomes" id="UP000821853">
    <property type="component" value="Unassembled WGS sequence"/>
</dbReference>
<comment type="similarity">
    <text evidence="2 13">Belongs to the sodium:solute symporter (SSF) (TC 2.A.21) family.</text>
</comment>
<gene>
    <name evidence="16" type="ORF">HPB48_013298</name>
</gene>
<evidence type="ECO:0000256" key="5">
    <source>
        <dbReference type="ARBA" id="ARBA00022847"/>
    </source>
</evidence>
<dbReference type="GO" id="GO:0005886">
    <property type="term" value="C:plasma membrane"/>
    <property type="evidence" value="ECO:0007669"/>
    <property type="project" value="TreeGrafter"/>
</dbReference>
<dbReference type="EMBL" id="JABSTR010000008">
    <property type="protein sequence ID" value="KAH9376725.1"/>
    <property type="molecule type" value="Genomic_DNA"/>
</dbReference>
<dbReference type="Gene3D" id="1.20.1730.10">
    <property type="entry name" value="Sodium/glucose cotransporter"/>
    <property type="match status" value="1"/>
</dbReference>
<keyword evidence="4 15" id="KW-0812">Transmembrane</keyword>
<dbReference type="InterPro" id="IPR038377">
    <property type="entry name" value="Na/Glc_symporter_sf"/>
</dbReference>
<name>A0A9J6GMA1_HAELO</name>
<feature type="compositionally biased region" description="Low complexity" evidence="14">
    <location>
        <begin position="103"/>
        <end position="113"/>
    </location>
</feature>
<evidence type="ECO:0000256" key="10">
    <source>
        <dbReference type="ARBA" id="ARBA00023136"/>
    </source>
</evidence>
<keyword evidence="8" id="KW-0915">Sodium</keyword>
<comment type="caution">
    <text evidence="16">The sequence shown here is derived from an EMBL/GenBank/DDBJ whole genome shotgun (WGS) entry which is preliminary data.</text>
</comment>
<feature type="region of interest" description="Disordered" evidence="14">
    <location>
        <begin position="1"/>
        <end position="46"/>
    </location>
</feature>
<dbReference type="Pfam" id="PF00474">
    <property type="entry name" value="SSF"/>
    <property type="match status" value="1"/>
</dbReference>
<feature type="compositionally biased region" description="Low complexity" evidence="14">
    <location>
        <begin position="77"/>
        <end position="95"/>
    </location>
</feature>
<evidence type="ECO:0000256" key="8">
    <source>
        <dbReference type="ARBA" id="ARBA00023053"/>
    </source>
</evidence>
<dbReference type="PANTHER" id="PTHR45897:SF4">
    <property type="entry name" value="HIGH-AFFINITY CHOLINE TRANSPORTER 1"/>
    <property type="match status" value="1"/>
</dbReference>